<name>A0ABW8PUV3_9GAMM</name>
<keyword evidence="3" id="KW-0201">Cytochrome c-type biogenesis</keyword>
<evidence type="ECO:0000256" key="5">
    <source>
        <dbReference type="ARBA" id="ARBA00022967"/>
    </source>
</evidence>
<comment type="caution">
    <text evidence="8">The sequence shown here is derived from an EMBL/GenBank/DDBJ whole genome shotgun (WGS) entry which is preliminary data.</text>
</comment>
<dbReference type="EMBL" id="JBANFI010000001">
    <property type="protein sequence ID" value="MFK7159786.1"/>
    <property type="molecule type" value="Genomic_DNA"/>
</dbReference>
<keyword evidence="2" id="KW-0547">Nucleotide-binding</keyword>
<keyword evidence="4" id="KW-0067">ATP-binding</keyword>
<dbReference type="PANTHER" id="PTHR43499">
    <property type="entry name" value="ABC TRANSPORTER I FAMILY MEMBER 1"/>
    <property type="match status" value="1"/>
</dbReference>
<evidence type="ECO:0000313" key="8">
    <source>
        <dbReference type="EMBL" id="MFK7159786.1"/>
    </source>
</evidence>
<dbReference type="Gene3D" id="3.40.50.300">
    <property type="entry name" value="P-loop containing nucleotide triphosphate hydrolases"/>
    <property type="match status" value="1"/>
</dbReference>
<dbReference type="PROSITE" id="PS50893">
    <property type="entry name" value="ABC_TRANSPORTER_2"/>
    <property type="match status" value="1"/>
</dbReference>
<dbReference type="InterPro" id="IPR003593">
    <property type="entry name" value="AAA+_ATPase"/>
</dbReference>
<accession>A0ABW8PUV3</accession>
<dbReference type="SUPFAM" id="SSF52540">
    <property type="entry name" value="P-loop containing nucleoside triphosphate hydrolases"/>
    <property type="match status" value="1"/>
</dbReference>
<dbReference type="RefSeq" id="WP_405336613.1">
    <property type="nucleotide sequence ID" value="NZ_JBANFI010000001.1"/>
</dbReference>
<gene>
    <name evidence="8" type="primary">ccmA</name>
    <name evidence="8" type="ORF">V6U78_01865</name>
</gene>
<dbReference type="SMART" id="SM00382">
    <property type="entry name" value="AAA"/>
    <property type="match status" value="1"/>
</dbReference>
<dbReference type="Proteomes" id="UP001621714">
    <property type="component" value="Unassembled WGS sequence"/>
</dbReference>
<dbReference type="PROSITE" id="PS00211">
    <property type="entry name" value="ABC_TRANSPORTER_1"/>
    <property type="match status" value="1"/>
</dbReference>
<evidence type="ECO:0000256" key="4">
    <source>
        <dbReference type="ARBA" id="ARBA00022840"/>
    </source>
</evidence>
<evidence type="ECO:0000256" key="6">
    <source>
        <dbReference type="ARBA" id="ARBA00023136"/>
    </source>
</evidence>
<reference evidence="8 9" key="1">
    <citation type="submission" date="2024-02" db="EMBL/GenBank/DDBJ databases">
        <title>Marinospirillum sp. MEB 164 isolated from Lonar lake sediment.</title>
        <authorList>
            <person name="Joshi A."/>
            <person name="Thite S."/>
        </authorList>
    </citation>
    <scope>NUCLEOTIDE SEQUENCE [LARGE SCALE GENOMIC DNA]</scope>
    <source>
        <strain evidence="8 9">MEB164</strain>
    </source>
</reference>
<proteinExistence type="predicted"/>
<keyword evidence="5" id="KW-1278">Translocase</keyword>
<dbReference type="InterPro" id="IPR027417">
    <property type="entry name" value="P-loop_NTPase"/>
</dbReference>
<keyword evidence="6" id="KW-0472">Membrane</keyword>
<dbReference type="NCBIfam" id="TIGR01189">
    <property type="entry name" value="ccmA"/>
    <property type="match status" value="1"/>
</dbReference>
<sequence length="234" mass="25888">MHTSTALSQTSSLDAAPASPWLEAVSLSCAREGRWLFRELSFRFGAGEVWQLAGPNGVGKTSLMRTLAGLLPIQQGEVCWRGQTLAAVQDDYQQQLLFMGHLAGIKAELTPLENLSWYAALEAQWEEAELEEALMRVGLWHLIDTPCHQLSAGQKRRVALARLLITRKPFWLLDEPFTALDKEAVQAMERLIRTHAEQGGCVLLTSHHALEDFSGLQRLELTPLAAEAAFVDGS</sequence>
<dbReference type="PANTHER" id="PTHR43499:SF1">
    <property type="entry name" value="ABC TRANSPORTER I FAMILY MEMBER 1"/>
    <property type="match status" value="1"/>
</dbReference>
<organism evidence="8 9">
    <name type="scientific">Marinospirillum alkalitolerans</name>
    <dbReference type="NCBI Taxonomy" id="3123374"/>
    <lineage>
        <taxon>Bacteria</taxon>
        <taxon>Pseudomonadati</taxon>
        <taxon>Pseudomonadota</taxon>
        <taxon>Gammaproteobacteria</taxon>
        <taxon>Oceanospirillales</taxon>
        <taxon>Oceanospirillaceae</taxon>
        <taxon>Marinospirillum</taxon>
    </lineage>
</organism>
<dbReference type="InterPro" id="IPR017871">
    <property type="entry name" value="ABC_transporter-like_CS"/>
</dbReference>
<evidence type="ECO:0000259" key="7">
    <source>
        <dbReference type="PROSITE" id="PS50893"/>
    </source>
</evidence>
<dbReference type="NCBIfam" id="NF010061">
    <property type="entry name" value="PRK13538.1"/>
    <property type="match status" value="1"/>
</dbReference>
<keyword evidence="9" id="KW-1185">Reference proteome</keyword>
<keyword evidence="1" id="KW-0813">Transport</keyword>
<evidence type="ECO:0000256" key="2">
    <source>
        <dbReference type="ARBA" id="ARBA00022741"/>
    </source>
</evidence>
<protein>
    <submittedName>
        <fullName evidence="8">Cytochrome c biogenesis heme-transporting ATPase CcmA</fullName>
    </submittedName>
</protein>
<evidence type="ECO:0000256" key="3">
    <source>
        <dbReference type="ARBA" id="ARBA00022748"/>
    </source>
</evidence>
<feature type="domain" description="ABC transporter" evidence="7">
    <location>
        <begin position="22"/>
        <end position="231"/>
    </location>
</feature>
<dbReference type="Pfam" id="PF00005">
    <property type="entry name" value="ABC_tran"/>
    <property type="match status" value="1"/>
</dbReference>
<dbReference type="InterPro" id="IPR003439">
    <property type="entry name" value="ABC_transporter-like_ATP-bd"/>
</dbReference>
<evidence type="ECO:0000256" key="1">
    <source>
        <dbReference type="ARBA" id="ARBA00022448"/>
    </source>
</evidence>
<evidence type="ECO:0000313" key="9">
    <source>
        <dbReference type="Proteomes" id="UP001621714"/>
    </source>
</evidence>
<dbReference type="InterPro" id="IPR005895">
    <property type="entry name" value="ABC_transptr_haem_export_CcmA"/>
</dbReference>